<evidence type="ECO:0000259" key="1">
    <source>
        <dbReference type="Pfam" id="PF00248"/>
    </source>
</evidence>
<dbReference type="PANTHER" id="PTHR43364:SF1">
    <property type="entry name" value="OXIDOREDUCTASE YDHF"/>
    <property type="match status" value="1"/>
</dbReference>
<dbReference type="STRING" id="1515612.SKP52_04100"/>
<evidence type="ECO:0000313" key="2">
    <source>
        <dbReference type="EMBL" id="AJA07748.1"/>
    </source>
</evidence>
<keyword evidence="3" id="KW-1185">Reference proteome</keyword>
<dbReference type="InterPro" id="IPR050523">
    <property type="entry name" value="AKR_Detox_Biosynth"/>
</dbReference>
<gene>
    <name evidence="2" type="ORF">SKP52_04100</name>
</gene>
<dbReference type="Gene3D" id="3.20.20.100">
    <property type="entry name" value="NADP-dependent oxidoreductase domain"/>
    <property type="match status" value="1"/>
</dbReference>
<protein>
    <submittedName>
        <fullName evidence="2">Putative oxidoreductase</fullName>
    </submittedName>
</protein>
<dbReference type="Pfam" id="PF00248">
    <property type="entry name" value="Aldo_ket_red"/>
    <property type="match status" value="1"/>
</dbReference>
<reference evidence="2 3" key="1">
    <citation type="journal article" date="2015" name="Int. J. Syst. Evol. Microbiol.">
        <title>Description of Sphingopyxis fribergensis sp. nov. - a soil bacterium with the ability to degrade styrene and phenylacetic acid.</title>
        <authorList>
            <person name="Oelschlagel M."/>
            <person name="Ruckert C."/>
            <person name="Kalinowski J."/>
            <person name="Schmidt G."/>
            <person name="Schlomann M."/>
            <person name="Tischler D."/>
        </authorList>
    </citation>
    <scope>NUCLEOTIDE SEQUENCE [LARGE SCALE GENOMIC DNA]</scope>
    <source>
        <strain evidence="2 3">Kp5.2</strain>
    </source>
</reference>
<organism evidence="2 3">
    <name type="scientific">Sphingopyxis fribergensis</name>
    <dbReference type="NCBI Taxonomy" id="1515612"/>
    <lineage>
        <taxon>Bacteria</taxon>
        <taxon>Pseudomonadati</taxon>
        <taxon>Pseudomonadota</taxon>
        <taxon>Alphaproteobacteria</taxon>
        <taxon>Sphingomonadales</taxon>
        <taxon>Sphingomonadaceae</taxon>
        <taxon>Sphingopyxis</taxon>
    </lineage>
</organism>
<dbReference type="InterPro" id="IPR020471">
    <property type="entry name" value="AKR"/>
</dbReference>
<dbReference type="PANTHER" id="PTHR43364">
    <property type="entry name" value="NADH-SPECIFIC METHYLGLYOXAL REDUCTASE-RELATED"/>
    <property type="match status" value="1"/>
</dbReference>
<dbReference type="KEGG" id="sphk:SKP52_04100"/>
<evidence type="ECO:0000313" key="3">
    <source>
        <dbReference type="Proteomes" id="UP000030907"/>
    </source>
</evidence>
<accession>A0A0A7PEX2</accession>
<dbReference type="GO" id="GO:0005829">
    <property type="term" value="C:cytosol"/>
    <property type="evidence" value="ECO:0007669"/>
    <property type="project" value="TreeGrafter"/>
</dbReference>
<sequence length="300" mass="32229">MSDFLPALANVTFAGHEVSPIAWGMWRFAGADLANARARIDAAFEAGVTLFDTADIYGCDTPGGFGSAEALLGDVFAEAPGLRDKMVLATKGGIILGVPYDSSARYLTSAIDISLKRLRTDHVELWQIHRPDLLSHPQEIARTLEEAHRAGKIGAIGVSNFTPAQTAALAKFLPVPVVSHQSEFSPLHLAPLFDGIFDQSMAEGMSFLAWSPLGGGRLGDPADEHTRAVAALLDAKAAEYGVSRAAATYSWVMAHPARPIPIVGTQNPDRIKEIPQAFAPRWTRAEWYAVLQTSMGENLP</sequence>
<dbReference type="HOGENOM" id="CLU_023205_2_0_5"/>
<dbReference type="EMBL" id="CP009122">
    <property type="protein sequence ID" value="AJA07748.1"/>
    <property type="molecule type" value="Genomic_DNA"/>
</dbReference>
<dbReference type="Proteomes" id="UP000030907">
    <property type="component" value="Chromosome"/>
</dbReference>
<proteinExistence type="predicted"/>
<name>A0A0A7PEX2_9SPHN</name>
<dbReference type="InterPro" id="IPR036812">
    <property type="entry name" value="NAD(P)_OxRdtase_dom_sf"/>
</dbReference>
<dbReference type="SUPFAM" id="SSF51430">
    <property type="entry name" value="NAD(P)-linked oxidoreductase"/>
    <property type="match status" value="1"/>
</dbReference>
<dbReference type="InterPro" id="IPR023210">
    <property type="entry name" value="NADP_OxRdtase_dom"/>
</dbReference>
<dbReference type="AlphaFoldDB" id="A0A0A7PEX2"/>
<dbReference type="PRINTS" id="PR00069">
    <property type="entry name" value="ALDKETRDTASE"/>
</dbReference>
<dbReference type="RefSeq" id="WP_228383816.1">
    <property type="nucleotide sequence ID" value="NZ_CP009122.1"/>
</dbReference>
<dbReference type="GO" id="GO:0016491">
    <property type="term" value="F:oxidoreductase activity"/>
    <property type="evidence" value="ECO:0007669"/>
    <property type="project" value="InterPro"/>
</dbReference>
<feature type="domain" description="NADP-dependent oxidoreductase" evidence="1">
    <location>
        <begin position="21"/>
        <end position="286"/>
    </location>
</feature>